<keyword evidence="4" id="KW-1185">Reference proteome</keyword>
<keyword evidence="1" id="KW-0812">Transmembrane</keyword>
<feature type="transmembrane region" description="Helical" evidence="1">
    <location>
        <begin position="217"/>
        <end position="235"/>
    </location>
</feature>
<feature type="transmembrane region" description="Helical" evidence="1">
    <location>
        <begin position="354"/>
        <end position="375"/>
    </location>
</feature>
<feature type="transmembrane region" description="Helical" evidence="1">
    <location>
        <begin position="12"/>
        <end position="31"/>
    </location>
</feature>
<feature type="transmembrane region" description="Helical" evidence="1">
    <location>
        <begin position="277"/>
        <end position="296"/>
    </location>
</feature>
<dbReference type="Pfam" id="PF01757">
    <property type="entry name" value="Acyl_transf_3"/>
    <property type="match status" value="1"/>
</dbReference>
<name>A0ABU3H055_9SPHI</name>
<reference evidence="4" key="1">
    <citation type="submission" date="2023-07" db="EMBL/GenBank/DDBJ databases">
        <title>Functional and genomic diversity of the sorghum phyllosphere microbiome.</title>
        <authorList>
            <person name="Shade A."/>
        </authorList>
    </citation>
    <scope>NUCLEOTIDE SEQUENCE [LARGE SCALE GENOMIC DNA]</scope>
    <source>
        <strain evidence="4">SORGH_AS_0422</strain>
    </source>
</reference>
<dbReference type="PANTHER" id="PTHR23028">
    <property type="entry name" value="ACETYLTRANSFERASE"/>
    <property type="match status" value="1"/>
</dbReference>
<proteinExistence type="predicted"/>
<dbReference type="Proteomes" id="UP001258315">
    <property type="component" value="Unassembled WGS sequence"/>
</dbReference>
<organism evidence="3 4">
    <name type="scientific">Mucilaginibacter terrae</name>
    <dbReference type="NCBI Taxonomy" id="1955052"/>
    <lineage>
        <taxon>Bacteria</taxon>
        <taxon>Pseudomonadati</taxon>
        <taxon>Bacteroidota</taxon>
        <taxon>Sphingobacteriia</taxon>
        <taxon>Sphingobacteriales</taxon>
        <taxon>Sphingobacteriaceae</taxon>
        <taxon>Mucilaginibacter</taxon>
    </lineage>
</organism>
<dbReference type="EMBL" id="JAVLVU010000001">
    <property type="protein sequence ID" value="MDT3405066.1"/>
    <property type="molecule type" value="Genomic_DNA"/>
</dbReference>
<sequence>MTKIPAPKLHLPFLDALRAIAALYVLMHHAMLHYNVNPASQNAAEKSFYKLFFFGHYTVSLFIVISGFSLMLPVIKRNYELGSPVEFYKRRIKRILPPYYIALGISVVLVLFFIGGQTKTFWSNSLPMTVPNIFTHVFFVNDILKSHTYKINYSLWSIPVECRIYLFFPLLLLVRRRWGALPTLGLAVLVSVVLLGVMAGLKQFYHDVNLTTPGVNPYIILFTLGMLAADISFGTDERYQKLKQVRWGLLIVACTVVFVVFKAFARYIHLNEVAETEIADVLFGALSFCILTSCSLKNFKGGLARVLYRFLEWKPLVFIGTFSYSIYLIHAPLLQLLSVYVIRYLHLKRSASGLVLMLAGTSVIVIIAYGFFRLFEKPFMNSKKKVTETLAVPLGNEEAVAKV</sequence>
<feature type="transmembrane region" description="Helical" evidence="1">
    <location>
        <begin position="153"/>
        <end position="174"/>
    </location>
</feature>
<dbReference type="RefSeq" id="WP_311953133.1">
    <property type="nucleotide sequence ID" value="NZ_JAVLVU010000001.1"/>
</dbReference>
<feature type="transmembrane region" description="Helical" evidence="1">
    <location>
        <begin position="51"/>
        <end position="75"/>
    </location>
</feature>
<dbReference type="InterPro" id="IPR050879">
    <property type="entry name" value="Acyltransferase_3"/>
</dbReference>
<feature type="transmembrane region" description="Helical" evidence="1">
    <location>
        <begin position="186"/>
        <end position="205"/>
    </location>
</feature>
<feature type="transmembrane region" description="Helical" evidence="1">
    <location>
        <begin position="247"/>
        <end position="265"/>
    </location>
</feature>
<feature type="transmembrane region" description="Helical" evidence="1">
    <location>
        <begin position="96"/>
        <end position="116"/>
    </location>
</feature>
<evidence type="ECO:0000313" key="3">
    <source>
        <dbReference type="EMBL" id="MDT3405066.1"/>
    </source>
</evidence>
<protein>
    <submittedName>
        <fullName evidence="3">Peptidoglycan/LPS O-acetylase OafA/YrhL</fullName>
    </submittedName>
</protein>
<feature type="transmembrane region" description="Helical" evidence="1">
    <location>
        <begin position="316"/>
        <end position="342"/>
    </location>
</feature>
<evidence type="ECO:0000256" key="1">
    <source>
        <dbReference type="SAM" id="Phobius"/>
    </source>
</evidence>
<comment type="caution">
    <text evidence="3">The sequence shown here is derived from an EMBL/GenBank/DDBJ whole genome shotgun (WGS) entry which is preliminary data.</text>
</comment>
<dbReference type="InterPro" id="IPR002656">
    <property type="entry name" value="Acyl_transf_3_dom"/>
</dbReference>
<keyword evidence="1" id="KW-1133">Transmembrane helix</keyword>
<accession>A0ABU3H055</accession>
<gene>
    <name evidence="3" type="ORF">QE417_004138</name>
</gene>
<keyword evidence="1" id="KW-0472">Membrane</keyword>
<dbReference type="PANTHER" id="PTHR23028:SF53">
    <property type="entry name" value="ACYL_TRANSF_3 DOMAIN-CONTAINING PROTEIN"/>
    <property type="match status" value="1"/>
</dbReference>
<evidence type="ECO:0000259" key="2">
    <source>
        <dbReference type="Pfam" id="PF01757"/>
    </source>
</evidence>
<feature type="domain" description="Acyltransferase 3" evidence="2">
    <location>
        <begin position="12"/>
        <end position="371"/>
    </location>
</feature>
<evidence type="ECO:0000313" key="4">
    <source>
        <dbReference type="Proteomes" id="UP001258315"/>
    </source>
</evidence>